<gene>
    <name evidence="6" type="ORF">FO013_16210</name>
</gene>
<accession>A0A556C8U1</accession>
<dbReference type="InterPro" id="IPR009057">
    <property type="entry name" value="Homeodomain-like_sf"/>
</dbReference>
<dbReference type="GO" id="GO:0000976">
    <property type="term" value="F:transcription cis-regulatory region binding"/>
    <property type="evidence" value="ECO:0007669"/>
    <property type="project" value="TreeGrafter"/>
</dbReference>
<dbReference type="SUPFAM" id="SSF48498">
    <property type="entry name" value="Tetracyclin repressor-like, C-terminal domain"/>
    <property type="match status" value="1"/>
</dbReference>
<comment type="caution">
    <text evidence="6">The sequence shown here is derived from an EMBL/GenBank/DDBJ whole genome shotgun (WGS) entry which is preliminary data.</text>
</comment>
<feature type="DNA-binding region" description="H-T-H motif" evidence="4">
    <location>
        <begin position="28"/>
        <end position="47"/>
    </location>
</feature>
<dbReference type="OrthoDB" id="329481at2"/>
<dbReference type="Gene3D" id="1.10.10.60">
    <property type="entry name" value="Homeodomain-like"/>
    <property type="match status" value="1"/>
</dbReference>
<dbReference type="PANTHER" id="PTHR30055">
    <property type="entry name" value="HTH-TYPE TRANSCRIPTIONAL REGULATOR RUTR"/>
    <property type="match status" value="1"/>
</dbReference>
<sequence>MIRRRLSRTEVVQAAITFIDDNGVQALTMRRLGAALGVEAMALYRHVPGREELISAAVGELIDDLFNDDLMQEKPSSWEGYFQYVANAMRKLALTHPKMFPLMITQPPDAPWLRPPLRSIRWVDYFLTSLKGYGFSDDRAVSAYKAFTSFLLGDLLLQVSALGVSPVPLAENSSDEQDNENLGDYPTVQRLQSKLAENHSAREFDDGLDDLIERLRTAMDS</sequence>
<evidence type="ECO:0000256" key="3">
    <source>
        <dbReference type="ARBA" id="ARBA00023163"/>
    </source>
</evidence>
<dbReference type="InterPro" id="IPR036271">
    <property type="entry name" value="Tet_transcr_reg_TetR-rel_C_sf"/>
</dbReference>
<evidence type="ECO:0000256" key="1">
    <source>
        <dbReference type="ARBA" id="ARBA00023015"/>
    </source>
</evidence>
<name>A0A556C8U1_BREAU</name>
<keyword evidence="2 4" id="KW-0238">DNA-binding</keyword>
<keyword evidence="1" id="KW-0805">Transcription regulation</keyword>
<dbReference type="RefSeq" id="WP_143923605.1">
    <property type="nucleotide sequence ID" value="NZ_VLTK01000010.1"/>
</dbReference>
<dbReference type="PANTHER" id="PTHR30055:SF151">
    <property type="entry name" value="TRANSCRIPTIONAL REGULATORY PROTEIN"/>
    <property type="match status" value="1"/>
</dbReference>
<reference evidence="6 7" key="1">
    <citation type="submission" date="2019-07" db="EMBL/GenBank/DDBJ databases">
        <title>Draft genome sequence of Brevibacterium aurantiacum XU54 isolated from Xinjiang China.</title>
        <authorList>
            <person name="Xu X."/>
        </authorList>
    </citation>
    <scope>NUCLEOTIDE SEQUENCE [LARGE SCALE GENOMIC DNA]</scope>
    <source>
        <strain evidence="6 7">XU54</strain>
    </source>
</reference>
<evidence type="ECO:0000313" key="7">
    <source>
        <dbReference type="Proteomes" id="UP000316406"/>
    </source>
</evidence>
<dbReference type="Gene3D" id="1.10.357.10">
    <property type="entry name" value="Tetracycline Repressor, domain 2"/>
    <property type="match status" value="1"/>
</dbReference>
<protein>
    <submittedName>
        <fullName evidence="6">TetR family transcriptional regulator</fullName>
    </submittedName>
</protein>
<dbReference type="Pfam" id="PF00440">
    <property type="entry name" value="TetR_N"/>
    <property type="match status" value="1"/>
</dbReference>
<dbReference type="GO" id="GO:0045892">
    <property type="term" value="P:negative regulation of DNA-templated transcription"/>
    <property type="evidence" value="ECO:0007669"/>
    <property type="project" value="InterPro"/>
</dbReference>
<evidence type="ECO:0000256" key="4">
    <source>
        <dbReference type="PROSITE-ProRule" id="PRU00335"/>
    </source>
</evidence>
<dbReference type="EMBL" id="VLTK01000010">
    <property type="protein sequence ID" value="TSI13869.1"/>
    <property type="molecule type" value="Genomic_DNA"/>
</dbReference>
<dbReference type="Pfam" id="PF02909">
    <property type="entry name" value="TetR_C_1"/>
    <property type="match status" value="1"/>
</dbReference>
<dbReference type="GO" id="GO:0003700">
    <property type="term" value="F:DNA-binding transcription factor activity"/>
    <property type="evidence" value="ECO:0007669"/>
    <property type="project" value="TreeGrafter"/>
</dbReference>
<dbReference type="Proteomes" id="UP000316406">
    <property type="component" value="Unassembled WGS sequence"/>
</dbReference>
<evidence type="ECO:0000313" key="6">
    <source>
        <dbReference type="EMBL" id="TSI13869.1"/>
    </source>
</evidence>
<organism evidence="6 7">
    <name type="scientific">Brevibacterium aurantiacum</name>
    <dbReference type="NCBI Taxonomy" id="273384"/>
    <lineage>
        <taxon>Bacteria</taxon>
        <taxon>Bacillati</taxon>
        <taxon>Actinomycetota</taxon>
        <taxon>Actinomycetes</taxon>
        <taxon>Micrococcales</taxon>
        <taxon>Brevibacteriaceae</taxon>
        <taxon>Brevibacterium</taxon>
    </lineage>
</organism>
<keyword evidence="7" id="KW-1185">Reference proteome</keyword>
<dbReference type="AlphaFoldDB" id="A0A556C8U1"/>
<dbReference type="InterPro" id="IPR001647">
    <property type="entry name" value="HTH_TetR"/>
</dbReference>
<keyword evidence="3" id="KW-0804">Transcription</keyword>
<dbReference type="InterPro" id="IPR050109">
    <property type="entry name" value="HTH-type_TetR-like_transc_reg"/>
</dbReference>
<dbReference type="InterPro" id="IPR004111">
    <property type="entry name" value="Repressor_TetR_C"/>
</dbReference>
<dbReference type="SUPFAM" id="SSF46689">
    <property type="entry name" value="Homeodomain-like"/>
    <property type="match status" value="1"/>
</dbReference>
<feature type="domain" description="HTH tetR-type" evidence="5">
    <location>
        <begin position="5"/>
        <end position="65"/>
    </location>
</feature>
<evidence type="ECO:0000256" key="2">
    <source>
        <dbReference type="ARBA" id="ARBA00023125"/>
    </source>
</evidence>
<evidence type="ECO:0000259" key="5">
    <source>
        <dbReference type="PROSITE" id="PS50977"/>
    </source>
</evidence>
<dbReference type="PROSITE" id="PS50977">
    <property type="entry name" value="HTH_TETR_2"/>
    <property type="match status" value="1"/>
</dbReference>
<proteinExistence type="predicted"/>